<dbReference type="CDD" id="cd17039">
    <property type="entry name" value="Ubl_ubiquitin_like"/>
    <property type="match status" value="1"/>
</dbReference>
<dbReference type="VEuPathDB" id="FungiDB:DD237_006558"/>
<evidence type="ECO:0000256" key="1">
    <source>
        <dbReference type="ARBA" id="ARBA00008941"/>
    </source>
</evidence>
<name>A0A3M6VFL8_9STRA</name>
<keyword evidence="2" id="KW-0808">Transferase</keyword>
<evidence type="ECO:0000256" key="6">
    <source>
        <dbReference type="SAM" id="MobiDB-lite"/>
    </source>
</evidence>
<feature type="region of interest" description="Disordered" evidence="6">
    <location>
        <begin position="720"/>
        <end position="740"/>
    </location>
</feature>
<dbReference type="InterPro" id="IPR044571">
    <property type="entry name" value="P4KG1-8"/>
</dbReference>
<proteinExistence type="inferred from homology"/>
<evidence type="ECO:0000313" key="10">
    <source>
        <dbReference type="Proteomes" id="UP000282087"/>
    </source>
</evidence>
<gene>
    <name evidence="9" type="ORF">DD238_006855</name>
</gene>
<feature type="domain" description="Ubiquitin-like" evidence="7">
    <location>
        <begin position="24"/>
        <end position="93"/>
    </location>
</feature>
<dbReference type="PROSITE" id="PS50290">
    <property type="entry name" value="PI3_4_KINASE_3"/>
    <property type="match status" value="1"/>
</dbReference>
<dbReference type="GO" id="GO:0005524">
    <property type="term" value="F:ATP binding"/>
    <property type="evidence" value="ECO:0007669"/>
    <property type="project" value="UniProtKB-KW"/>
</dbReference>
<dbReference type="SMART" id="SM00213">
    <property type="entry name" value="UBQ"/>
    <property type="match status" value="1"/>
</dbReference>
<evidence type="ECO:0000313" key="9">
    <source>
        <dbReference type="EMBL" id="RMX63130.1"/>
    </source>
</evidence>
<dbReference type="Gene3D" id="3.10.20.90">
    <property type="entry name" value="Phosphatidylinositol 3-kinase Catalytic Subunit, Chain A, domain 1"/>
    <property type="match status" value="1"/>
</dbReference>
<dbReference type="PANTHER" id="PTHR45800">
    <property type="entry name" value="PHOSPHATIDYLINOSITOL 4-KINASE GAMMA"/>
    <property type="match status" value="1"/>
</dbReference>
<feature type="region of interest" description="Disordered" evidence="6">
    <location>
        <begin position="568"/>
        <end position="619"/>
    </location>
</feature>
<dbReference type="STRING" id="542832.A0A3M6VFL8"/>
<dbReference type="AlphaFoldDB" id="A0A3M6VFL8"/>
<dbReference type="PROSITE" id="PS50053">
    <property type="entry name" value="UBIQUITIN_2"/>
    <property type="match status" value="1"/>
</dbReference>
<feature type="domain" description="PI3K/PI4K catalytic" evidence="8">
    <location>
        <begin position="184"/>
        <end position="505"/>
    </location>
</feature>
<dbReference type="InterPro" id="IPR000403">
    <property type="entry name" value="PI3/4_kinase_cat_dom"/>
</dbReference>
<dbReference type="GO" id="GO:0016301">
    <property type="term" value="F:kinase activity"/>
    <property type="evidence" value="ECO:0007669"/>
    <property type="project" value="UniProtKB-KW"/>
</dbReference>
<accession>A0A3M6VFL8</accession>
<protein>
    <submittedName>
        <fullName evidence="9">Uncharacterized protein</fullName>
    </submittedName>
</protein>
<dbReference type="InterPro" id="IPR029071">
    <property type="entry name" value="Ubiquitin-like_domsf"/>
</dbReference>
<evidence type="ECO:0000256" key="2">
    <source>
        <dbReference type="ARBA" id="ARBA00022679"/>
    </source>
</evidence>
<comment type="caution">
    <text evidence="9">The sequence shown here is derived from an EMBL/GenBank/DDBJ whole genome shotgun (WGS) entry which is preliminary data.</text>
</comment>
<organism evidence="9 10">
    <name type="scientific">Peronospora effusa</name>
    <dbReference type="NCBI Taxonomy" id="542832"/>
    <lineage>
        <taxon>Eukaryota</taxon>
        <taxon>Sar</taxon>
        <taxon>Stramenopiles</taxon>
        <taxon>Oomycota</taxon>
        <taxon>Peronosporomycetes</taxon>
        <taxon>Peronosporales</taxon>
        <taxon>Peronosporaceae</taxon>
        <taxon>Peronospora</taxon>
    </lineage>
</organism>
<reference evidence="9 10" key="1">
    <citation type="submission" date="2018-06" db="EMBL/GenBank/DDBJ databases">
        <title>Comparative genomics of downy mildews reveals potential adaptations to biotrophy.</title>
        <authorList>
            <person name="Fletcher K."/>
            <person name="Klosterman S.J."/>
            <person name="Derevnina L."/>
            <person name="Martin F."/>
            <person name="Koike S."/>
            <person name="Reyes Chin-Wo S."/>
            <person name="Mou B."/>
            <person name="Michelmore R."/>
        </authorList>
    </citation>
    <scope>NUCLEOTIDE SEQUENCE [LARGE SCALE GENOMIC DNA]</scope>
    <source>
        <strain evidence="9 10">R14</strain>
    </source>
</reference>
<keyword evidence="10" id="KW-1185">Reference proteome</keyword>
<evidence type="ECO:0000259" key="8">
    <source>
        <dbReference type="PROSITE" id="PS50290"/>
    </source>
</evidence>
<dbReference type="EMBL" id="QLLG01000447">
    <property type="protein sequence ID" value="RMX63130.1"/>
    <property type="molecule type" value="Genomic_DNA"/>
</dbReference>
<dbReference type="SUPFAM" id="SSF54236">
    <property type="entry name" value="Ubiquitin-like"/>
    <property type="match status" value="1"/>
</dbReference>
<keyword evidence="3" id="KW-0547">Nucleotide-binding</keyword>
<comment type="similarity">
    <text evidence="1">Belongs to the PI3/PI4-kinase family. Type II PI4K subfamily.</text>
</comment>
<dbReference type="InterPro" id="IPR000626">
    <property type="entry name" value="Ubiquitin-like_dom"/>
</dbReference>
<sequence>MQRDEAKMSRSLPGGWLESGHGAVVLFVKDFRDPLERRKKLVLRPWASIKDIKDQLHVVFNVPSNAQKLFYQGRELKNGHNLQQCGIYQDNAVVDFVARRPQNLMMAYTREYDEDHDSNASSDRNSGEDSGVKRSAACRLNGNTLPNLRPGQRPVVNIHPYGAHLLPVTLMKVMHQALQGLALGLAPVLAMDGTGGTYFFKDPSHRNVGCFKPQDEEPFGPNNPRGLVGQLGQVSCALYVYKEHTAIFVFYGHLIPYPYNTERYKQSGLRRGILSGEACERELAAYLLDKDHFAGVPATSLVESRHPVFNYTGSTGALHFKMGSLQEFVRHDDVVSDLAPNQFSTHQVHKIVLLDMRLLNTDRNDANILVRKRRSPTTGHAEYELIPIDHGYCLPQFLEIGWCDWCWYNWPQLRQPLSAEDRAYVLSLSAQEDANRLAKRIPLRRACRRNLNIASMVLQKGVRADLVLFEIARIMCREDLDSPSTLEQLCIDAFHQLRAVKQRTQNVALFYHGHMHPTITQTPTKASELAVAEGGHGNISIDELSSPRAAYRKLRVSIDPPFLREPFSLGRSPVASGTQSPPGFWASYAPFSSDEEEDDNTRNCPKHSLSSSEDRHNGWKDPRISLTWDDMASHALSDAVQCVEVSTASVAMPVSAPSNDHKDTMEHSAARSPMSSFIGAENDKDEFDVLNDALDDDMQDENLFLSILSRLVDENIEAAQRRQSKEQKRERAESRLQRCG</sequence>
<dbReference type="PANTHER" id="PTHR45800:SF11">
    <property type="entry name" value="PHOSPHATIDYLINOSITOL 3-KINASE-RELATED PROTEIN KINASE"/>
    <property type="match status" value="1"/>
</dbReference>
<dbReference type="Pfam" id="PF00240">
    <property type="entry name" value="ubiquitin"/>
    <property type="match status" value="1"/>
</dbReference>
<evidence type="ECO:0000256" key="4">
    <source>
        <dbReference type="ARBA" id="ARBA00022777"/>
    </source>
</evidence>
<feature type="region of interest" description="Disordered" evidence="6">
    <location>
        <begin position="112"/>
        <end position="133"/>
    </location>
</feature>
<keyword evidence="4" id="KW-0418">Kinase</keyword>
<dbReference type="Proteomes" id="UP000282087">
    <property type="component" value="Unassembled WGS sequence"/>
</dbReference>
<evidence type="ECO:0000259" key="7">
    <source>
        <dbReference type="PROSITE" id="PS50053"/>
    </source>
</evidence>
<keyword evidence="5" id="KW-0067">ATP-binding</keyword>
<dbReference type="Pfam" id="PF00454">
    <property type="entry name" value="PI3_PI4_kinase"/>
    <property type="match status" value="1"/>
</dbReference>
<evidence type="ECO:0000256" key="3">
    <source>
        <dbReference type="ARBA" id="ARBA00022741"/>
    </source>
</evidence>
<evidence type="ECO:0000256" key="5">
    <source>
        <dbReference type="ARBA" id="ARBA00022840"/>
    </source>
</evidence>